<keyword evidence="6" id="KW-1185">Reference proteome</keyword>
<dbReference type="InterPro" id="IPR000683">
    <property type="entry name" value="Gfo/Idh/MocA-like_OxRdtase_N"/>
</dbReference>
<sequence length="399" mass="43406">MQKINVGLIGGGFMGKAHSLAYSGVPMFYWPSEFLPVKHTMAEATPELAADAANRFGFQYSTDDWRTVVENPDIDVVDIATPNHLHADVAIAALRAGKHVICEKPIARTVDEAKAMYEAAREAKVTNMVAFNYRRTPAVALAKRYIDEGAIGDILNVRATYLQDWSADPNAPLSWRFQKSIAGSGAVGDILTHVVDIARYLAGDITSVTAMTKTYIPERPIQSAGTDSLGNSKIATGPKGVVDVEDEVLTLVRFASGAIGSLEATRNAWGRNNFITVEVHGSEGSIYFNYENRDELQVCFKSDQDDRRGFRTVYTGPNHPNGAALWPIPALGIGYSETKIIEAHDFFHAVVNGTEVRPDFADGYQVALIDEAILESASTGLWTDVPILDRVTGKLSPSV</sequence>
<dbReference type="Pfam" id="PF22725">
    <property type="entry name" value="GFO_IDH_MocA_C3"/>
    <property type="match status" value="1"/>
</dbReference>
<dbReference type="GO" id="GO:0000166">
    <property type="term" value="F:nucleotide binding"/>
    <property type="evidence" value="ECO:0007669"/>
    <property type="project" value="InterPro"/>
</dbReference>
<keyword evidence="2" id="KW-0520">NAD</keyword>
<protein>
    <submittedName>
        <fullName evidence="5">Gfo/Idh/MocA family oxidoreductase</fullName>
    </submittedName>
</protein>
<dbReference type="OrthoDB" id="9792085at2"/>
<dbReference type="EMBL" id="SOHK01000001">
    <property type="protein sequence ID" value="TFD69818.1"/>
    <property type="molecule type" value="Genomic_DNA"/>
</dbReference>
<dbReference type="Pfam" id="PF01408">
    <property type="entry name" value="GFO_IDH_MocA"/>
    <property type="match status" value="1"/>
</dbReference>
<dbReference type="InterPro" id="IPR050463">
    <property type="entry name" value="Gfo/Idh/MocA_oxidrdct_glycsds"/>
</dbReference>
<evidence type="ECO:0000256" key="2">
    <source>
        <dbReference type="ARBA" id="ARBA00023027"/>
    </source>
</evidence>
<dbReference type="AlphaFoldDB" id="A0A4R9AU54"/>
<evidence type="ECO:0000256" key="1">
    <source>
        <dbReference type="ARBA" id="ARBA00023002"/>
    </source>
</evidence>
<name>A0A4R9AU54_9MICO</name>
<dbReference type="InterPro" id="IPR055170">
    <property type="entry name" value="GFO_IDH_MocA-like_dom"/>
</dbReference>
<dbReference type="Gene3D" id="3.30.360.10">
    <property type="entry name" value="Dihydrodipicolinate Reductase, domain 2"/>
    <property type="match status" value="1"/>
</dbReference>
<dbReference type="SUPFAM" id="SSF51735">
    <property type="entry name" value="NAD(P)-binding Rossmann-fold domains"/>
    <property type="match status" value="1"/>
</dbReference>
<accession>A0A4R9AU54</accession>
<comment type="caution">
    <text evidence="5">The sequence shown here is derived from an EMBL/GenBank/DDBJ whole genome shotgun (WGS) entry which is preliminary data.</text>
</comment>
<gene>
    <name evidence="5" type="ORF">E3T47_00315</name>
</gene>
<organism evidence="5 6">
    <name type="scientific">Cryobacterium ruanii</name>
    <dbReference type="NCBI Taxonomy" id="1259197"/>
    <lineage>
        <taxon>Bacteria</taxon>
        <taxon>Bacillati</taxon>
        <taxon>Actinomycetota</taxon>
        <taxon>Actinomycetes</taxon>
        <taxon>Micrococcales</taxon>
        <taxon>Microbacteriaceae</taxon>
        <taxon>Cryobacterium</taxon>
    </lineage>
</organism>
<dbReference type="SUPFAM" id="SSF55347">
    <property type="entry name" value="Glyceraldehyde-3-phosphate dehydrogenase-like, C-terminal domain"/>
    <property type="match status" value="1"/>
</dbReference>
<feature type="domain" description="GFO/IDH/MocA-like oxidoreductase" evidence="4">
    <location>
        <begin position="141"/>
        <end position="286"/>
    </location>
</feature>
<evidence type="ECO:0000259" key="3">
    <source>
        <dbReference type="Pfam" id="PF01408"/>
    </source>
</evidence>
<evidence type="ECO:0000259" key="4">
    <source>
        <dbReference type="Pfam" id="PF22725"/>
    </source>
</evidence>
<dbReference type="Proteomes" id="UP000298154">
    <property type="component" value="Unassembled WGS sequence"/>
</dbReference>
<dbReference type="RefSeq" id="WP_134553674.1">
    <property type="nucleotide sequence ID" value="NZ_SOHK01000001.1"/>
</dbReference>
<feature type="domain" description="Gfo/Idh/MocA-like oxidoreductase N-terminal" evidence="3">
    <location>
        <begin position="4"/>
        <end position="131"/>
    </location>
</feature>
<dbReference type="PANTHER" id="PTHR43818">
    <property type="entry name" value="BCDNA.GH03377"/>
    <property type="match status" value="1"/>
</dbReference>
<dbReference type="Gene3D" id="3.40.50.720">
    <property type="entry name" value="NAD(P)-binding Rossmann-like Domain"/>
    <property type="match status" value="1"/>
</dbReference>
<evidence type="ECO:0000313" key="5">
    <source>
        <dbReference type="EMBL" id="TFD69818.1"/>
    </source>
</evidence>
<dbReference type="InterPro" id="IPR036291">
    <property type="entry name" value="NAD(P)-bd_dom_sf"/>
</dbReference>
<dbReference type="PANTHER" id="PTHR43818:SF11">
    <property type="entry name" value="BCDNA.GH03377"/>
    <property type="match status" value="1"/>
</dbReference>
<evidence type="ECO:0000313" key="6">
    <source>
        <dbReference type="Proteomes" id="UP000298154"/>
    </source>
</evidence>
<dbReference type="GO" id="GO:0016491">
    <property type="term" value="F:oxidoreductase activity"/>
    <property type="evidence" value="ECO:0007669"/>
    <property type="project" value="UniProtKB-KW"/>
</dbReference>
<proteinExistence type="predicted"/>
<reference evidence="5 6" key="1">
    <citation type="submission" date="2019-03" db="EMBL/GenBank/DDBJ databases">
        <title>Genomics of glacier-inhabiting Cryobacterium strains.</title>
        <authorList>
            <person name="Liu Q."/>
            <person name="Xin Y.-H."/>
        </authorList>
    </citation>
    <scope>NUCLEOTIDE SEQUENCE [LARGE SCALE GENOMIC DNA]</scope>
    <source>
        <strain evidence="5 6">Sr36</strain>
    </source>
</reference>
<keyword evidence="1" id="KW-0560">Oxidoreductase</keyword>